<keyword evidence="2" id="KW-1185">Reference proteome</keyword>
<accession>A0A0C9ZFX6</accession>
<sequence length="97" mass="11608">MDLGSQRFPTTTYNCKRAPRDAMVAIHLQKRIRVRSQYQLIGKKRLNLHSGPRFRARPRWYSLWRNTRPREDTTLFRAQLRSTGVRTHQPRAPRPLI</sequence>
<dbReference type="AlphaFoldDB" id="A0A0C9ZFX6"/>
<gene>
    <name evidence="1" type="ORF">CY34DRAFT_527628</name>
</gene>
<reference evidence="1 2" key="1">
    <citation type="submission" date="2014-04" db="EMBL/GenBank/DDBJ databases">
        <authorList>
            <consortium name="DOE Joint Genome Institute"/>
            <person name="Kuo A."/>
            <person name="Ruytinx J."/>
            <person name="Rineau F."/>
            <person name="Colpaert J."/>
            <person name="Kohler A."/>
            <person name="Nagy L.G."/>
            <person name="Floudas D."/>
            <person name="Copeland A."/>
            <person name="Barry K.W."/>
            <person name="Cichocki N."/>
            <person name="Veneault-Fourrey C."/>
            <person name="LaButti K."/>
            <person name="Lindquist E.A."/>
            <person name="Lipzen A."/>
            <person name="Lundell T."/>
            <person name="Morin E."/>
            <person name="Murat C."/>
            <person name="Sun H."/>
            <person name="Tunlid A."/>
            <person name="Henrissat B."/>
            <person name="Grigoriev I.V."/>
            <person name="Hibbett D.S."/>
            <person name="Martin F."/>
            <person name="Nordberg H.P."/>
            <person name="Cantor M.N."/>
            <person name="Hua S.X."/>
        </authorList>
    </citation>
    <scope>NUCLEOTIDE SEQUENCE [LARGE SCALE GENOMIC DNA]</scope>
    <source>
        <strain evidence="1 2">UH-Slu-Lm8-n1</strain>
    </source>
</reference>
<reference evidence="2" key="2">
    <citation type="submission" date="2015-01" db="EMBL/GenBank/DDBJ databases">
        <title>Evolutionary Origins and Diversification of the Mycorrhizal Mutualists.</title>
        <authorList>
            <consortium name="DOE Joint Genome Institute"/>
            <consortium name="Mycorrhizal Genomics Consortium"/>
            <person name="Kohler A."/>
            <person name="Kuo A."/>
            <person name="Nagy L.G."/>
            <person name="Floudas D."/>
            <person name="Copeland A."/>
            <person name="Barry K.W."/>
            <person name="Cichocki N."/>
            <person name="Veneault-Fourrey C."/>
            <person name="LaButti K."/>
            <person name="Lindquist E.A."/>
            <person name="Lipzen A."/>
            <person name="Lundell T."/>
            <person name="Morin E."/>
            <person name="Murat C."/>
            <person name="Riley R."/>
            <person name="Ohm R."/>
            <person name="Sun H."/>
            <person name="Tunlid A."/>
            <person name="Henrissat B."/>
            <person name="Grigoriev I.V."/>
            <person name="Hibbett D.S."/>
            <person name="Martin F."/>
        </authorList>
    </citation>
    <scope>NUCLEOTIDE SEQUENCE [LARGE SCALE GENOMIC DNA]</scope>
    <source>
        <strain evidence="2">UH-Slu-Lm8-n1</strain>
    </source>
</reference>
<evidence type="ECO:0000313" key="1">
    <source>
        <dbReference type="EMBL" id="KIK36340.1"/>
    </source>
</evidence>
<evidence type="ECO:0000313" key="2">
    <source>
        <dbReference type="Proteomes" id="UP000054485"/>
    </source>
</evidence>
<dbReference type="InParanoid" id="A0A0C9ZFX6"/>
<dbReference type="Proteomes" id="UP000054485">
    <property type="component" value="Unassembled WGS sequence"/>
</dbReference>
<organism evidence="1 2">
    <name type="scientific">Suillus luteus UH-Slu-Lm8-n1</name>
    <dbReference type="NCBI Taxonomy" id="930992"/>
    <lineage>
        <taxon>Eukaryota</taxon>
        <taxon>Fungi</taxon>
        <taxon>Dikarya</taxon>
        <taxon>Basidiomycota</taxon>
        <taxon>Agaricomycotina</taxon>
        <taxon>Agaricomycetes</taxon>
        <taxon>Agaricomycetidae</taxon>
        <taxon>Boletales</taxon>
        <taxon>Suillineae</taxon>
        <taxon>Suillaceae</taxon>
        <taxon>Suillus</taxon>
    </lineage>
</organism>
<dbReference type="HOGENOM" id="CLU_2348098_0_0_1"/>
<dbReference type="EMBL" id="KN835537">
    <property type="protein sequence ID" value="KIK36340.1"/>
    <property type="molecule type" value="Genomic_DNA"/>
</dbReference>
<name>A0A0C9ZFX6_9AGAM</name>
<protein>
    <submittedName>
        <fullName evidence="1">Uncharacterized protein</fullName>
    </submittedName>
</protein>
<proteinExistence type="predicted"/>